<evidence type="ECO:0000256" key="1">
    <source>
        <dbReference type="SAM" id="MobiDB-lite"/>
    </source>
</evidence>
<keyword evidence="3" id="KW-1185">Reference proteome</keyword>
<organism evidence="2">
    <name type="scientific">Solanum lycopersicum</name>
    <name type="common">Tomato</name>
    <name type="synonym">Lycopersicon esculentum</name>
    <dbReference type="NCBI Taxonomy" id="4081"/>
    <lineage>
        <taxon>Eukaryota</taxon>
        <taxon>Viridiplantae</taxon>
        <taxon>Streptophyta</taxon>
        <taxon>Embryophyta</taxon>
        <taxon>Tracheophyta</taxon>
        <taxon>Spermatophyta</taxon>
        <taxon>Magnoliopsida</taxon>
        <taxon>eudicotyledons</taxon>
        <taxon>Gunneridae</taxon>
        <taxon>Pentapetalae</taxon>
        <taxon>asterids</taxon>
        <taxon>lamiids</taxon>
        <taxon>Solanales</taxon>
        <taxon>Solanaceae</taxon>
        <taxon>Solanoideae</taxon>
        <taxon>Solaneae</taxon>
        <taxon>Solanum</taxon>
        <taxon>Solanum subgen. Lycopersicon</taxon>
    </lineage>
</organism>
<evidence type="ECO:0000313" key="3">
    <source>
        <dbReference type="Proteomes" id="UP000004994"/>
    </source>
</evidence>
<dbReference type="Gramene" id="Solyc08g068750.2.1">
    <property type="protein sequence ID" value="Solyc08g068750.2.1"/>
    <property type="gene ID" value="Solyc08g068750.2"/>
</dbReference>
<feature type="compositionally biased region" description="Low complexity" evidence="1">
    <location>
        <begin position="1"/>
        <end position="22"/>
    </location>
</feature>
<reference evidence="2" key="2">
    <citation type="submission" date="2019-01" db="UniProtKB">
        <authorList>
            <consortium name="EnsemblPlants"/>
        </authorList>
    </citation>
    <scope>IDENTIFICATION</scope>
    <source>
        <strain evidence="2">cv. Heinz 1706</strain>
    </source>
</reference>
<protein>
    <submittedName>
        <fullName evidence="2">Uncharacterized protein</fullName>
    </submittedName>
</protein>
<accession>A0A3Q7HS73</accession>
<dbReference type="Proteomes" id="UP000004994">
    <property type="component" value="Chromosome 8"/>
</dbReference>
<name>A0A3Q7HS73_SOLLC</name>
<feature type="region of interest" description="Disordered" evidence="1">
    <location>
        <begin position="1"/>
        <end position="24"/>
    </location>
</feature>
<dbReference type="EnsemblPlants" id="Solyc08g068750.2.1">
    <property type="protein sequence ID" value="Solyc08g068750.2.1"/>
    <property type="gene ID" value="Solyc08g068750.2"/>
</dbReference>
<dbReference type="AlphaFoldDB" id="A0A3Q7HS73"/>
<dbReference type="InParanoid" id="A0A3Q7HS73"/>
<reference evidence="2" key="1">
    <citation type="journal article" date="2012" name="Nature">
        <title>The tomato genome sequence provides insights into fleshy fruit evolution.</title>
        <authorList>
            <consortium name="Tomato Genome Consortium"/>
        </authorList>
    </citation>
    <scope>NUCLEOTIDE SEQUENCE [LARGE SCALE GENOMIC DNA]</scope>
    <source>
        <strain evidence="2">cv. Heinz 1706</strain>
    </source>
</reference>
<feature type="region of interest" description="Disordered" evidence="1">
    <location>
        <begin position="54"/>
        <end position="103"/>
    </location>
</feature>
<evidence type="ECO:0000313" key="2">
    <source>
        <dbReference type="EnsemblPlants" id="Solyc08g068750.2.1"/>
    </source>
</evidence>
<proteinExistence type="predicted"/>
<sequence>HPPSLSRRPLPSSFSSLPSSPSSFPPPLFSPFPLPFSLRPASVTAARFHWRAAGGEDQVAPPLFSSPWHRRRQPTMTTVPGEATSEGKPKAKNGAKNKETLKK</sequence>